<gene>
    <name evidence="1" type="ORF">HNR09_001774</name>
</gene>
<name>A0A7Z0KA19_9MICC</name>
<accession>A0A7Z0KA19</accession>
<reference evidence="1 2" key="1">
    <citation type="submission" date="2020-07" db="EMBL/GenBank/DDBJ databases">
        <title>Sequencing the genomes of 1000 actinobacteria strains.</title>
        <authorList>
            <person name="Klenk H.-P."/>
        </authorList>
    </citation>
    <scope>NUCLEOTIDE SEQUENCE [LARGE SCALE GENOMIC DNA]</scope>
    <source>
        <strain evidence="1 2">DSM 15475</strain>
    </source>
</reference>
<dbReference type="AlphaFoldDB" id="A0A7Z0KA19"/>
<evidence type="ECO:0000313" key="2">
    <source>
        <dbReference type="Proteomes" id="UP000535437"/>
    </source>
</evidence>
<evidence type="ECO:0000313" key="1">
    <source>
        <dbReference type="EMBL" id="NYJ78363.1"/>
    </source>
</evidence>
<dbReference type="Proteomes" id="UP000535437">
    <property type="component" value="Unassembled WGS sequence"/>
</dbReference>
<dbReference type="EMBL" id="JACCFY010000001">
    <property type="protein sequence ID" value="NYJ78363.1"/>
    <property type="molecule type" value="Genomic_DNA"/>
</dbReference>
<keyword evidence="2" id="KW-1185">Reference proteome</keyword>
<proteinExistence type="predicted"/>
<dbReference type="RefSeq" id="WP_179541712.1">
    <property type="nucleotide sequence ID" value="NZ_BAAALL010000006.1"/>
</dbReference>
<organism evidence="1 2">
    <name type="scientific">Nesterenkonia xinjiangensis</name>
    <dbReference type="NCBI Taxonomy" id="225327"/>
    <lineage>
        <taxon>Bacteria</taxon>
        <taxon>Bacillati</taxon>
        <taxon>Actinomycetota</taxon>
        <taxon>Actinomycetes</taxon>
        <taxon>Micrococcales</taxon>
        <taxon>Micrococcaceae</taxon>
        <taxon>Nesterenkonia</taxon>
    </lineage>
</organism>
<comment type="caution">
    <text evidence="1">The sequence shown here is derived from an EMBL/GenBank/DDBJ whole genome shotgun (WGS) entry which is preliminary data.</text>
</comment>
<sequence>MTGFLALGFLALGFLALGFLAGGLALMAGVVAWGRTFGPGAYLAG</sequence>
<protein>
    <submittedName>
        <fullName evidence="1">Uncharacterized protein</fullName>
    </submittedName>
</protein>